<name>A0A1S9PIC3_9SPHI</name>
<dbReference type="STRING" id="1792845.BC343_25160"/>
<feature type="chain" id="PRO_5012887997" description="Asparagine synthetase B" evidence="1">
    <location>
        <begin position="26"/>
        <end position="172"/>
    </location>
</feature>
<protein>
    <recommendedName>
        <fullName evidence="4">Asparagine synthetase B</fullName>
    </recommendedName>
</protein>
<dbReference type="RefSeq" id="WP_078347596.1">
    <property type="nucleotide sequence ID" value="NZ_MBTF01000007.1"/>
</dbReference>
<keyword evidence="1" id="KW-0732">Signal</keyword>
<evidence type="ECO:0000256" key="1">
    <source>
        <dbReference type="SAM" id="SignalP"/>
    </source>
</evidence>
<evidence type="ECO:0008006" key="4">
    <source>
        <dbReference type="Google" id="ProtNLM"/>
    </source>
</evidence>
<dbReference type="OrthoDB" id="195456at2"/>
<accession>A0A1S9PIC3</accession>
<comment type="caution">
    <text evidence="2">The sequence shown here is derived from an EMBL/GenBank/DDBJ whole genome shotgun (WGS) entry which is preliminary data.</text>
</comment>
<sequence length="172" mass="18896">MKASYPIKATLLLVFTLFVSSLTFAQDKKPASPADSTSATVAGSVIKIKYSSPYVKGRKILGELVPFDKVWRAGADSATSFTTSKPIKVEGKPLPAGRYAFFVIPSASGSWTIIFDKNPKQWGAYTYKEENDQLRVTVKGKTAPKAESLKYTITKKGFSLKWDTFEVPVSIK</sequence>
<feature type="signal peptide" evidence="1">
    <location>
        <begin position="1"/>
        <end position="25"/>
    </location>
</feature>
<reference evidence="2 3" key="1">
    <citation type="submission" date="2016-07" db="EMBL/GenBank/DDBJ databases">
        <title>Genomic analysis of zinc-resistant bacterium Mucilaginibacter pedocola TBZ30.</title>
        <authorList>
            <person name="Huang J."/>
            <person name="Tang J."/>
        </authorList>
    </citation>
    <scope>NUCLEOTIDE SEQUENCE [LARGE SCALE GENOMIC DNA]</scope>
    <source>
        <strain evidence="2 3">TBZ30</strain>
    </source>
</reference>
<organism evidence="2 3">
    <name type="scientific">Mucilaginibacter pedocola</name>
    <dbReference type="NCBI Taxonomy" id="1792845"/>
    <lineage>
        <taxon>Bacteria</taxon>
        <taxon>Pseudomonadati</taxon>
        <taxon>Bacteroidota</taxon>
        <taxon>Sphingobacteriia</taxon>
        <taxon>Sphingobacteriales</taxon>
        <taxon>Sphingobacteriaceae</taxon>
        <taxon>Mucilaginibacter</taxon>
    </lineage>
</organism>
<dbReference type="EMBL" id="MBTF01000007">
    <property type="protein sequence ID" value="OOQ60318.1"/>
    <property type="molecule type" value="Genomic_DNA"/>
</dbReference>
<gene>
    <name evidence="2" type="ORF">BC343_25160</name>
</gene>
<keyword evidence="3" id="KW-1185">Reference proteome</keyword>
<evidence type="ECO:0000313" key="2">
    <source>
        <dbReference type="EMBL" id="OOQ60318.1"/>
    </source>
</evidence>
<proteinExistence type="predicted"/>
<dbReference type="Proteomes" id="UP000189739">
    <property type="component" value="Unassembled WGS sequence"/>
</dbReference>
<evidence type="ECO:0000313" key="3">
    <source>
        <dbReference type="Proteomes" id="UP000189739"/>
    </source>
</evidence>
<dbReference type="Pfam" id="PF11138">
    <property type="entry name" value="DUF2911"/>
    <property type="match status" value="1"/>
</dbReference>
<dbReference type="AlphaFoldDB" id="A0A1S9PIC3"/>
<dbReference type="InterPro" id="IPR021314">
    <property type="entry name" value="DUF2911"/>
</dbReference>